<dbReference type="OrthoDB" id="3239511at2759"/>
<organism evidence="2 3">
    <name type="scientific">Sistotremastrum suecicum HHB10207 ss-3</name>
    <dbReference type="NCBI Taxonomy" id="1314776"/>
    <lineage>
        <taxon>Eukaryota</taxon>
        <taxon>Fungi</taxon>
        <taxon>Dikarya</taxon>
        <taxon>Basidiomycota</taxon>
        <taxon>Agaricomycotina</taxon>
        <taxon>Agaricomycetes</taxon>
        <taxon>Sistotremastrales</taxon>
        <taxon>Sistotremastraceae</taxon>
        <taxon>Sistotremastrum</taxon>
    </lineage>
</organism>
<evidence type="ECO:0000313" key="2">
    <source>
        <dbReference type="EMBL" id="KZT40821.1"/>
    </source>
</evidence>
<protein>
    <submittedName>
        <fullName evidence="2">Uncharacterized protein</fullName>
    </submittedName>
</protein>
<accession>A0A166FMS6</accession>
<keyword evidence="3" id="KW-1185">Reference proteome</keyword>
<dbReference type="AlphaFoldDB" id="A0A166FMS6"/>
<dbReference type="Pfam" id="PF18759">
    <property type="entry name" value="Plavaka"/>
    <property type="match status" value="1"/>
</dbReference>
<dbReference type="InterPro" id="IPR041078">
    <property type="entry name" value="Plavaka"/>
</dbReference>
<reference evidence="2 3" key="1">
    <citation type="journal article" date="2016" name="Mol. Biol. Evol.">
        <title>Comparative Genomics of Early-Diverging Mushroom-Forming Fungi Provides Insights into the Origins of Lignocellulose Decay Capabilities.</title>
        <authorList>
            <person name="Nagy L.G."/>
            <person name="Riley R."/>
            <person name="Tritt A."/>
            <person name="Adam C."/>
            <person name="Daum C."/>
            <person name="Floudas D."/>
            <person name="Sun H."/>
            <person name="Yadav J.S."/>
            <person name="Pangilinan J."/>
            <person name="Larsson K.H."/>
            <person name="Matsuura K."/>
            <person name="Barry K."/>
            <person name="Labutti K."/>
            <person name="Kuo R."/>
            <person name="Ohm R.A."/>
            <person name="Bhattacharya S.S."/>
            <person name="Shirouzu T."/>
            <person name="Yoshinaga Y."/>
            <person name="Martin F.M."/>
            <person name="Grigoriev I.V."/>
            <person name="Hibbett D.S."/>
        </authorList>
    </citation>
    <scope>NUCLEOTIDE SEQUENCE [LARGE SCALE GENOMIC DNA]</scope>
    <source>
        <strain evidence="2 3">HHB10207 ss-3</strain>
    </source>
</reference>
<name>A0A166FMS6_9AGAM</name>
<feature type="compositionally biased region" description="Basic and acidic residues" evidence="1">
    <location>
        <begin position="698"/>
        <end position="709"/>
    </location>
</feature>
<feature type="region of interest" description="Disordered" evidence="1">
    <location>
        <begin position="698"/>
        <end position="723"/>
    </location>
</feature>
<sequence>MVSAIVDVPMDPPGFIDEDTETHDVDETHLSHAEDLPDQHSNHEQETQYLDPSKSWISVVWHPSANRPDEIIPLSHGYDPSPPAVPLSSGDVLPPIHADRLPWHPFRTKGDFKFVHMVTTKRMKINDIDEFLTEMHENREWTSKCNLSFKTYKDIEAILSKARMLFPEFKTERLIVNEGEFSFSMTVTYRDPWEWLESLITDPIFAKKINWYPCRKYLHENGSRVRLYDDLETGDNWWNYQTDISPQAEPIPRCYLPIHFWSDKAKVSNQYSMHPVLMRPGFLPSVIRNGNGNGGGVLMAYLPVLPDLEDEASLDEASANKRAIIKRMMYHASIKVLLASLRGPSHHGKIVCCGDSVVRICHPGILAYSMDYEEATYALLNRGVNAHFPDPKSNVPNELQNDLSWIFSRRTTEEMTAAYKRSRECRFAYQMLEVLQSFGTYPIKNSFWDIRNSSLYLGWLYDVLHMDDTSGKGKKIFLLIVEILKAARKESALNQRFSESPSYPQLKHFDRVTDISYTDGNTIFNIIKNLVFCIVDLMPLNSPWVHLVRAYTRFRVLIGLRVMTDTRIALGKKLLEIYDYWAHVRYPYCDELLTSNIVYLLKKVYQQERLSLDYPKHSACRHVFDDIRSAGVTSNYVTKHGESYNAEMKASHNQTNFKDVEKQMWKIDQNHEVLAHMMDGILLHNEMEEAQFAQELADHQEVDPEKGTESEASYSGNAHHRLGSKVSPMQTMNEFETSNAETNGIKDLAIRLAKYLALGHHQIADLPTFQEGIKLSFYRCAYINYESREDFRSRQDIIRCNPSFNGRPRYDTVLVDDTPLRFARVLAIFDWKFHRSSPPLAMALVRYFQPATWTPRTKFERCRVLRERSDTHFIYMSSIIRSCHMPRAFGKDGHYFVNDQTDGDIFLRLEETAI</sequence>
<dbReference type="EMBL" id="KV428028">
    <property type="protein sequence ID" value="KZT40821.1"/>
    <property type="molecule type" value="Genomic_DNA"/>
</dbReference>
<gene>
    <name evidence="2" type="ORF">SISSUDRAFT_1001775</name>
</gene>
<feature type="region of interest" description="Disordered" evidence="1">
    <location>
        <begin position="1"/>
        <end position="20"/>
    </location>
</feature>
<proteinExistence type="predicted"/>
<dbReference type="Proteomes" id="UP000076798">
    <property type="component" value="Unassembled WGS sequence"/>
</dbReference>
<evidence type="ECO:0000313" key="3">
    <source>
        <dbReference type="Proteomes" id="UP000076798"/>
    </source>
</evidence>
<evidence type="ECO:0000256" key="1">
    <source>
        <dbReference type="SAM" id="MobiDB-lite"/>
    </source>
</evidence>
<dbReference type="STRING" id="1314776.A0A166FMS6"/>